<feature type="coiled-coil region" evidence="1">
    <location>
        <begin position="327"/>
        <end position="361"/>
    </location>
</feature>
<evidence type="ECO:0008006" key="4">
    <source>
        <dbReference type="Google" id="ProtNLM"/>
    </source>
</evidence>
<evidence type="ECO:0000313" key="2">
    <source>
        <dbReference type="EMBL" id="RLM70068.1"/>
    </source>
</evidence>
<evidence type="ECO:0000313" key="3">
    <source>
        <dbReference type="Proteomes" id="UP000275267"/>
    </source>
</evidence>
<proteinExistence type="predicted"/>
<dbReference type="Proteomes" id="UP000275267">
    <property type="component" value="Unassembled WGS sequence"/>
</dbReference>
<comment type="caution">
    <text evidence="2">The sequence shown here is derived from an EMBL/GenBank/DDBJ whole genome shotgun (WGS) entry which is preliminary data.</text>
</comment>
<reference evidence="3" key="1">
    <citation type="journal article" date="2019" name="Nat. Commun.">
        <title>The genome of broomcorn millet.</title>
        <authorList>
            <person name="Zou C."/>
            <person name="Miki D."/>
            <person name="Li D."/>
            <person name="Tang Q."/>
            <person name="Xiao L."/>
            <person name="Rajput S."/>
            <person name="Deng P."/>
            <person name="Jia W."/>
            <person name="Huang R."/>
            <person name="Zhang M."/>
            <person name="Sun Y."/>
            <person name="Hu J."/>
            <person name="Fu X."/>
            <person name="Schnable P.S."/>
            <person name="Li F."/>
            <person name="Zhang H."/>
            <person name="Feng B."/>
            <person name="Zhu X."/>
            <person name="Liu R."/>
            <person name="Schnable J.C."/>
            <person name="Zhu J.-K."/>
            <person name="Zhang H."/>
        </authorList>
    </citation>
    <scope>NUCLEOTIDE SEQUENCE [LARGE SCALE GENOMIC DNA]</scope>
</reference>
<dbReference type="PANTHER" id="PTHR31325">
    <property type="entry name" value="OS01G0798800 PROTEIN-RELATED"/>
    <property type="match status" value="1"/>
</dbReference>
<name>A0A3L6Q2B3_PANMI</name>
<dbReference type="Pfam" id="PF04578">
    <property type="entry name" value="DUF594"/>
    <property type="match status" value="1"/>
</dbReference>
<dbReference type="InterPro" id="IPR007658">
    <property type="entry name" value="DUF594"/>
</dbReference>
<sequence length="450" mass="51943">MLGLQYFEQMLEQLWGDNSTGDAIELHADVKTSISDYLRRNQLHRVSLSDRRCLGVTYELDPEEEAATADDYMRHLLTWHIATCYCEARCTDSERATAEKNHRVATALSKYLAHLVVSVPRLLPGRYVDYKHVYDQVSKKAGEVLHGVEDNLGSMERAVQIGFLGHVKYRSCEIRRIIMENSARLRSLMRATVDEENRSYQIHDMMRFIGINEEASREKISCEQGIKRSTWAVWGRWAEEWERGQEREIHLWQLLKDDLGTIMENRSGAMGMEEGREVLLQAKREVESAAMERERGTMKEGWLTVMDWLSSAGATFMLLKEKLGALQRECERIMEALGRAIDKLEEKEKELQAERGTHQYNDVLGNPVLGSRIFYSGMYLGGRLQLLPAPERWKRLADLWVTALVYAAPSDDVEEHMQHLAQGGEFITHVWAMLYHRGILRPEEAAGRYY</sequence>
<dbReference type="AlphaFoldDB" id="A0A3L6Q2B3"/>
<evidence type="ECO:0000256" key="1">
    <source>
        <dbReference type="SAM" id="Coils"/>
    </source>
</evidence>
<keyword evidence="3" id="KW-1185">Reference proteome</keyword>
<gene>
    <name evidence="2" type="ORF">C2845_PM17G01250</name>
</gene>
<protein>
    <recommendedName>
        <fullName evidence="4">DUF4220 domain-containing protein</fullName>
    </recommendedName>
</protein>
<organism evidence="2 3">
    <name type="scientific">Panicum miliaceum</name>
    <name type="common">Proso millet</name>
    <name type="synonym">Broomcorn millet</name>
    <dbReference type="NCBI Taxonomy" id="4540"/>
    <lineage>
        <taxon>Eukaryota</taxon>
        <taxon>Viridiplantae</taxon>
        <taxon>Streptophyta</taxon>
        <taxon>Embryophyta</taxon>
        <taxon>Tracheophyta</taxon>
        <taxon>Spermatophyta</taxon>
        <taxon>Magnoliopsida</taxon>
        <taxon>Liliopsida</taxon>
        <taxon>Poales</taxon>
        <taxon>Poaceae</taxon>
        <taxon>PACMAD clade</taxon>
        <taxon>Panicoideae</taxon>
        <taxon>Panicodae</taxon>
        <taxon>Paniceae</taxon>
        <taxon>Panicinae</taxon>
        <taxon>Panicum</taxon>
        <taxon>Panicum sect. Panicum</taxon>
    </lineage>
</organism>
<keyword evidence="1" id="KW-0175">Coiled coil</keyword>
<dbReference type="EMBL" id="PQIB02000014">
    <property type="protein sequence ID" value="RLM70068.1"/>
    <property type="molecule type" value="Genomic_DNA"/>
</dbReference>
<accession>A0A3L6Q2B3</accession>